<proteinExistence type="predicted"/>
<dbReference type="Proteomes" id="UP000245765">
    <property type="component" value="Unassembled WGS sequence"/>
</dbReference>
<reference evidence="3" key="1">
    <citation type="submission" date="2018-05" db="EMBL/GenBank/DDBJ databases">
        <authorList>
            <person name="Du Z."/>
            <person name="Wang X."/>
        </authorList>
    </citation>
    <scope>NUCLEOTIDE SEQUENCE [LARGE SCALE GENOMIC DNA]</scope>
    <source>
        <strain evidence="3">CQN31</strain>
    </source>
</reference>
<organism evidence="2 3">
    <name type="scientific">Falsiroseomonas bella</name>
    <dbReference type="NCBI Taxonomy" id="2184016"/>
    <lineage>
        <taxon>Bacteria</taxon>
        <taxon>Pseudomonadati</taxon>
        <taxon>Pseudomonadota</taxon>
        <taxon>Alphaproteobacteria</taxon>
        <taxon>Acetobacterales</taxon>
        <taxon>Roseomonadaceae</taxon>
        <taxon>Falsiroseomonas</taxon>
    </lineage>
</organism>
<gene>
    <name evidence="2" type="ORF">DFH01_18860</name>
</gene>
<dbReference type="RefSeq" id="WP_109872020.1">
    <property type="nucleotide sequence ID" value="NZ_QGNA01000004.1"/>
</dbReference>
<keyword evidence="3" id="KW-1185">Reference proteome</keyword>
<dbReference type="OrthoDB" id="7239790at2"/>
<accession>A0A317F9B3</accession>
<comment type="caution">
    <text evidence="2">The sequence shown here is derived from an EMBL/GenBank/DDBJ whole genome shotgun (WGS) entry which is preliminary data.</text>
</comment>
<evidence type="ECO:0000313" key="2">
    <source>
        <dbReference type="EMBL" id="PWS35654.1"/>
    </source>
</evidence>
<protein>
    <submittedName>
        <fullName evidence="2">Uncharacterized protein</fullName>
    </submittedName>
</protein>
<dbReference type="AlphaFoldDB" id="A0A317F9B3"/>
<sequence length="401" mass="43475">MSSSADHRPDPADLARFRALCGARRWTSRLTELGRRTAAPSLAGRAAQQRHALELVLARLAETPSLERATPAEQRIVAFARQAVRLSAALPPEPRKRLRDRIEAGLSGEATLMPLFHLLRTAERHRAMGFTVAFTGLAEETPWDLTISRDGATAEVACETVSAEEGRQVHRGDWCALVDRVNPELQTWLAAHPGRYLLKMTLPEGMVSDDQVAELHRRISGLLAEQKRQDAGADAVLKLDPLVLAGAQVAVRGLPAQLRAQFGEEAHLAVTSAPDSGSVFVMAARAGRENAIATAATRRMAAAAEQRLSGAHPGILSVFLDDLDRGEWRGLRERMELEGATRRWMTEATARRVVAVTCASRMELFGMAPPDAAAEGELRFRNPSHPASKSAALAPAILSSN</sequence>
<evidence type="ECO:0000256" key="1">
    <source>
        <dbReference type="SAM" id="MobiDB-lite"/>
    </source>
</evidence>
<dbReference type="EMBL" id="QGNA01000004">
    <property type="protein sequence ID" value="PWS35654.1"/>
    <property type="molecule type" value="Genomic_DNA"/>
</dbReference>
<evidence type="ECO:0000313" key="3">
    <source>
        <dbReference type="Proteomes" id="UP000245765"/>
    </source>
</evidence>
<name>A0A317F9B3_9PROT</name>
<feature type="region of interest" description="Disordered" evidence="1">
    <location>
        <begin position="381"/>
        <end position="401"/>
    </location>
</feature>